<dbReference type="PANTHER" id="PTHR11236">
    <property type="entry name" value="AMINOBENZOATE/ANTHRANILATE SYNTHASE"/>
    <property type="match status" value="1"/>
</dbReference>
<dbReference type="PANTHER" id="PTHR11236:SF9">
    <property type="entry name" value="ANTHRANILATE SYNTHASE COMPONENT 1"/>
    <property type="match status" value="1"/>
</dbReference>
<feature type="domain" description="Chorismate-utilising enzyme C-terminal" evidence="2">
    <location>
        <begin position="275"/>
        <end position="527"/>
    </location>
</feature>
<dbReference type="EMBL" id="CP006018">
    <property type="protein sequence ID" value="AIC92564.1"/>
    <property type="molecule type" value="Genomic_DNA"/>
</dbReference>
<evidence type="ECO:0000313" key="5">
    <source>
        <dbReference type="Proteomes" id="UP000028569"/>
    </source>
</evidence>
<keyword evidence="5" id="KW-1185">Reference proteome</keyword>
<dbReference type="Proteomes" id="UP000028569">
    <property type="component" value="Chromosome"/>
</dbReference>
<feature type="compositionally biased region" description="Basic and acidic residues" evidence="1">
    <location>
        <begin position="188"/>
        <end position="199"/>
    </location>
</feature>
<dbReference type="GO" id="GO:0008483">
    <property type="term" value="F:transaminase activity"/>
    <property type="evidence" value="ECO:0007669"/>
    <property type="project" value="UniProtKB-KW"/>
</dbReference>
<reference evidence="4 5" key="1">
    <citation type="journal article" date="2014" name="Appl. Environ. Microbiol.">
        <title>Genomic encyclopedia of type strains of the genus Bifidobacterium.</title>
        <authorList>
            <person name="Milani C."/>
            <person name="Lugli G.A."/>
            <person name="Duranti S."/>
            <person name="Turroni F."/>
            <person name="Bottacini F."/>
            <person name="Mangifesta M."/>
            <person name="Sanchez B."/>
            <person name="Viappiani A."/>
            <person name="Mancabelli L."/>
            <person name="Taminiau B."/>
            <person name="Delcenserie V."/>
            <person name="Barrangou R."/>
            <person name="Margolles A."/>
            <person name="van Sinderen D."/>
            <person name="Ventura M."/>
        </authorList>
    </citation>
    <scope>NUCLEOTIDE SEQUENCE [LARGE SCALE GENOMIC DNA]</scope>
    <source>
        <strain evidence="4 5">LMG 11587</strain>
    </source>
</reference>
<feature type="domain" description="Anthranilate synthase component I N-terminal" evidence="3">
    <location>
        <begin position="15"/>
        <end position="169"/>
    </location>
</feature>
<name>A0A087VW34_9BIFI</name>
<dbReference type="GO" id="GO:0000162">
    <property type="term" value="P:L-tryptophan biosynthetic process"/>
    <property type="evidence" value="ECO:0007669"/>
    <property type="project" value="TreeGrafter"/>
</dbReference>
<dbReference type="AlphaFoldDB" id="A0A087VW34"/>
<sequence>MTINATMESHQFVSDLDALSIYRRLRTRYREDQLFLLESLSGPDTDRNRSVIGFEPMLTLSVTDHVMTIDPLGNVQLAGLLEVFGRIEQGVVHHPVSDIQEVFAVLRGIESSFAISGGHEGPFGMGWFGYFGYDTIFMIEDLEERIPRDAALPVISLTLYRGIITLDLKAGGHCATLIHLSGDPGGYDIRDGRGSRESDSPVGQEDAGGIEYSRLDGQPDGKSVGHESDRFAEMLGLLQSDAPLAEDLARTGAGSEDAGSDFPYSAHDTIDRDLFYRWFAKGKEHIAQGDVYQLQLGHEIQVDSRIPPFQVYQRLRRQDPSPYMYYFVTPQGVHVIGASPELFIGLTPDGDITLRPIAGTVGNPGDDEARQAAIRQLTGDPKERAEHLMLVDLGRNDVARCCTPESLEVDRLMTTEVYSHVIHMVSDVVGRIRPGLDKYDVFSAAFPAGTMTGTPKVRAVEIIEETEVSSRGVYAGAVGFLGFDGQVLTALCIRTASYHSGRYHLRASAGIVEDSQPESEWQETMKKMSSAYLAITGKELAHESLAG</sequence>
<accession>A0A087VW34</accession>
<dbReference type="InterPro" id="IPR019999">
    <property type="entry name" value="Anth_synth_I-like"/>
</dbReference>
<dbReference type="EC" id="2.6.1.86" evidence="4"/>
<evidence type="ECO:0000259" key="3">
    <source>
        <dbReference type="Pfam" id="PF04715"/>
    </source>
</evidence>
<evidence type="ECO:0000313" key="4">
    <source>
        <dbReference type="EMBL" id="AIC92564.1"/>
    </source>
</evidence>
<feature type="region of interest" description="Disordered" evidence="1">
    <location>
        <begin position="188"/>
        <end position="226"/>
    </location>
</feature>
<evidence type="ECO:0000256" key="1">
    <source>
        <dbReference type="SAM" id="MobiDB-lite"/>
    </source>
</evidence>
<dbReference type="InterPro" id="IPR015890">
    <property type="entry name" value="Chorismate_C"/>
</dbReference>
<protein>
    <submittedName>
        <fullName evidence="4">Anthranilate synthase component I</fullName>
        <ecNumber evidence="4">2.6.1.86</ecNumber>
    </submittedName>
</protein>
<keyword evidence="4" id="KW-0808">Transferase</keyword>
<dbReference type="Pfam" id="PF00425">
    <property type="entry name" value="Chorismate_bind"/>
    <property type="match status" value="1"/>
</dbReference>
<dbReference type="Pfam" id="PF04715">
    <property type="entry name" value="Anth_synt_I_N"/>
    <property type="match status" value="1"/>
</dbReference>
<dbReference type="Gene3D" id="3.60.120.10">
    <property type="entry name" value="Anthranilate synthase"/>
    <property type="match status" value="1"/>
</dbReference>
<evidence type="ECO:0000259" key="2">
    <source>
        <dbReference type="Pfam" id="PF00425"/>
    </source>
</evidence>
<gene>
    <name evidence="4" type="ORF">BINDI_1310</name>
</gene>
<feature type="compositionally biased region" description="Basic and acidic residues" evidence="1">
    <location>
        <begin position="213"/>
        <end position="226"/>
    </location>
</feature>
<proteinExistence type="predicted"/>
<dbReference type="PRINTS" id="PR00095">
    <property type="entry name" value="ANTSNTHASEI"/>
</dbReference>
<dbReference type="InterPro" id="IPR006805">
    <property type="entry name" value="Anth_synth_I_N"/>
</dbReference>
<keyword evidence="4" id="KW-0032">Aminotransferase</keyword>
<dbReference type="KEGG" id="bii:BINDI_1310"/>
<organism evidence="4 5">
    <name type="scientific">Bifidobacterium [indicum] DSM 20214 = LMG 11587</name>
    <dbReference type="NCBI Taxonomy" id="1341694"/>
    <lineage>
        <taxon>Bacteria</taxon>
        <taxon>Bacillati</taxon>
        <taxon>Actinomycetota</taxon>
        <taxon>Actinomycetes</taxon>
        <taxon>Bifidobacteriales</taxon>
        <taxon>Bifidobacteriaceae</taxon>
        <taxon>Bifidobacterium</taxon>
    </lineage>
</organism>
<dbReference type="HOGENOM" id="CLU_006493_9_1_11"/>
<dbReference type="SUPFAM" id="SSF56322">
    <property type="entry name" value="ADC synthase"/>
    <property type="match status" value="1"/>
</dbReference>
<dbReference type="RefSeq" id="WP_052108995.1">
    <property type="nucleotide sequence ID" value="NZ_CP006018.1"/>
</dbReference>
<dbReference type="InterPro" id="IPR005801">
    <property type="entry name" value="ADC_synthase"/>
</dbReference>